<dbReference type="GO" id="GO:0009279">
    <property type="term" value="C:cell outer membrane"/>
    <property type="evidence" value="ECO:0007669"/>
    <property type="project" value="UniProtKB-SubCell"/>
</dbReference>
<dbReference type="Pfam" id="PF13953">
    <property type="entry name" value="PapC_C"/>
    <property type="match status" value="1"/>
</dbReference>
<dbReference type="FunFam" id="2.60.40.3110:FF:000001">
    <property type="entry name" value="Putative fimbrial outer membrane usher"/>
    <property type="match status" value="1"/>
</dbReference>
<dbReference type="GO" id="GO:0015473">
    <property type="term" value="F:fimbrial usher porin activity"/>
    <property type="evidence" value="ECO:0007669"/>
    <property type="project" value="InterPro"/>
</dbReference>
<evidence type="ECO:0000256" key="6">
    <source>
        <dbReference type="ARBA" id="ARBA00022692"/>
    </source>
</evidence>
<comment type="subcellular location">
    <subcellularLocation>
        <location evidence="1">Cell outer membrane</location>
        <topology evidence="1">Multi-pass membrane protein</topology>
    </subcellularLocation>
</comment>
<evidence type="ECO:0000256" key="4">
    <source>
        <dbReference type="ARBA" id="ARBA00022452"/>
    </source>
</evidence>
<feature type="region of interest" description="Disordered" evidence="10">
    <location>
        <begin position="226"/>
        <end position="257"/>
    </location>
</feature>
<dbReference type="FunFam" id="2.60.40.2610:FF:000001">
    <property type="entry name" value="Outer membrane fimbrial usher protein"/>
    <property type="match status" value="1"/>
</dbReference>
<dbReference type="AlphaFoldDB" id="A0AAP4LC50"/>
<comment type="similarity">
    <text evidence="2">Belongs to the fimbrial export usher family.</text>
</comment>
<sequence>MCRLYPELSKTISGHCINFSPMFFVGQFSICIVYGLIFSPDANSTELYFNPYALDPRGGAALADLKVFSSGGQLPGVYRVDVYLNRTRIVNRDITFVMEGQVLHPQLTVQDLTDFGINTAAFPTLVALGPKGVVTDPGKFIPEATTKFDFSHQKLEILIPQASLNFDARNAVDPALWDQGVPAFLANYNLTGSYSDYDHDGATRSTFLSLRTGANLGAWRLRNNSTYTHTKNDSPDSGNPYTNNESDSAKEQSSQRHWQSINTYVQRDIQRLGGQLTLGENATSGMLFDSIQYRGVQLISDESMLPDSQRGFAPVIRGIANSSAQITIRQNGYVIYQVYVAPGPYDIRDLYSTAGSGDLQITVKEENGSEHTYTQPYSSVPLMQRDGHLRYEFTTGQYRAQQSHTNEPGFVQSSLVYGLSNTTTIYGGLTGSQDYSSGLIGIGQGLGNFGSVSFDISQANTRLQDNSQHRGQSYRFQYAKDVFQSGTTFALAGYRYSTSGFYDFNEANEITLNDDDTWRRLSNKRNKIQVQISQSMGEYGNLYINAYQQGYWGQSGHERNLSAGYNLNLQGVNVGLSTTNTQTPDNGGSEWQYALTVQIPLDRFLSNSWATFGTQTDSHNRTTQNITLNGQTLDNRNLNYAVRESYGNQGQGNGGGANLIYKGTYGNVQTGYSYTRSSQQYNAGLQGGILIHPYGMTLSQPFGETVTLVRAPGASGVKIQNQQGVRTDWRGYTIVPYTTTYRENRIALVPDSLGNNVDITDTVKTVIPTRGAVVLADYKTRSGSRVLATLRTEDQFVPFGATAILMDDNNALDENISSGIVGENGELYLTGVPDEARLRITWGETGNQMCDATLLLDRVPSAGGIKIVSALCRSHTRENK</sequence>
<keyword evidence="5" id="KW-1029">Fimbrium biogenesis</keyword>
<keyword evidence="4" id="KW-1134">Transmembrane beta strand</keyword>
<keyword evidence="3" id="KW-0813">Transport</keyword>
<comment type="caution">
    <text evidence="13">The sequence shown here is derived from an EMBL/GenBank/DDBJ whole genome shotgun (WGS) entry which is preliminary data.</text>
</comment>
<dbReference type="Gene3D" id="2.60.40.3110">
    <property type="match status" value="1"/>
</dbReference>
<dbReference type="InterPro" id="IPR025885">
    <property type="entry name" value="PapC_N"/>
</dbReference>
<feature type="domain" description="PapC N-terminal" evidence="12">
    <location>
        <begin position="48"/>
        <end position="191"/>
    </location>
</feature>
<dbReference type="Pfam" id="PF00577">
    <property type="entry name" value="Usher"/>
    <property type="match status" value="1"/>
</dbReference>
<dbReference type="Gene3D" id="2.60.40.2070">
    <property type="match status" value="1"/>
</dbReference>
<protein>
    <submittedName>
        <fullName evidence="13">Fimbria/pilus outer membrane usher protein</fullName>
    </submittedName>
</protein>
<dbReference type="Gene3D" id="2.60.40.2610">
    <property type="entry name" value="Outer membrane usher protein FimD, plug domain"/>
    <property type="match status" value="1"/>
</dbReference>
<dbReference type="EMBL" id="JASSOM010000073">
    <property type="protein sequence ID" value="MDK9365400.1"/>
    <property type="molecule type" value="Genomic_DNA"/>
</dbReference>
<dbReference type="InterPro" id="IPR042186">
    <property type="entry name" value="FimD_plug_dom"/>
</dbReference>
<evidence type="ECO:0000313" key="14">
    <source>
        <dbReference type="Proteomes" id="UP001223214"/>
    </source>
</evidence>
<dbReference type="InterPro" id="IPR025949">
    <property type="entry name" value="PapC-like_C"/>
</dbReference>
<dbReference type="RefSeq" id="WP_285149584.1">
    <property type="nucleotide sequence ID" value="NZ_JASSOM010000073.1"/>
</dbReference>
<dbReference type="Pfam" id="PF13954">
    <property type="entry name" value="PapC_N"/>
    <property type="match status" value="1"/>
</dbReference>
<reference evidence="13 14" key="1">
    <citation type="submission" date="2023-06" db="EMBL/GenBank/DDBJ databases">
        <title>Identification and characterization of antibiotic-resistant Gram-negative bacteria.</title>
        <authorList>
            <person name="Cho G.-S."/>
            <person name="Lee J."/>
            <person name="Tai E."/>
            <person name="Jeong S."/>
            <person name="Kim I."/>
            <person name="Kim B.-E."/>
            <person name="Jeong M.-I."/>
            <person name="Oh K.-K."/>
            <person name="Franz C.M.A.P."/>
        </authorList>
    </citation>
    <scope>NUCLEOTIDE SEQUENCE [LARGE SCALE GENOMIC DNA]</scope>
    <source>
        <strain evidence="13 14">V106_12</strain>
    </source>
</reference>
<evidence type="ECO:0000259" key="12">
    <source>
        <dbReference type="Pfam" id="PF13954"/>
    </source>
</evidence>
<feature type="domain" description="PapC-like C-terminal" evidence="11">
    <location>
        <begin position="789"/>
        <end position="856"/>
    </location>
</feature>
<evidence type="ECO:0000256" key="9">
    <source>
        <dbReference type="ARBA" id="ARBA00023237"/>
    </source>
</evidence>
<keyword evidence="14" id="KW-1185">Reference proteome</keyword>
<keyword evidence="9" id="KW-0998">Cell outer membrane</keyword>
<evidence type="ECO:0000259" key="11">
    <source>
        <dbReference type="Pfam" id="PF13953"/>
    </source>
</evidence>
<evidence type="ECO:0000256" key="3">
    <source>
        <dbReference type="ARBA" id="ARBA00022448"/>
    </source>
</evidence>
<evidence type="ECO:0000256" key="10">
    <source>
        <dbReference type="SAM" id="MobiDB-lite"/>
    </source>
</evidence>
<dbReference type="PANTHER" id="PTHR30451">
    <property type="entry name" value="OUTER MEMBRANE USHER PROTEIN"/>
    <property type="match status" value="1"/>
</dbReference>
<evidence type="ECO:0000256" key="5">
    <source>
        <dbReference type="ARBA" id="ARBA00022558"/>
    </source>
</evidence>
<proteinExistence type="inferred from homology"/>
<evidence type="ECO:0000256" key="7">
    <source>
        <dbReference type="ARBA" id="ARBA00022729"/>
    </source>
</evidence>
<organism evidence="13 14">
    <name type="scientific">Lelliottia wanjuensis</name>
    <dbReference type="NCBI Taxonomy" id="3050585"/>
    <lineage>
        <taxon>Bacteria</taxon>
        <taxon>Pseudomonadati</taxon>
        <taxon>Pseudomonadota</taxon>
        <taxon>Gammaproteobacteria</taxon>
        <taxon>Enterobacterales</taxon>
        <taxon>Enterobacteriaceae</taxon>
        <taxon>Lelliottia</taxon>
    </lineage>
</organism>
<dbReference type="SUPFAM" id="SSF141729">
    <property type="entry name" value="FimD N-terminal domain-like"/>
    <property type="match status" value="1"/>
</dbReference>
<name>A0AAP4LC50_9ENTR</name>
<evidence type="ECO:0000313" key="13">
    <source>
        <dbReference type="EMBL" id="MDK9365400.1"/>
    </source>
</evidence>
<keyword evidence="8" id="KW-0472">Membrane</keyword>
<dbReference type="InterPro" id="IPR037224">
    <property type="entry name" value="PapC_N_sf"/>
</dbReference>
<dbReference type="Gene3D" id="3.10.20.410">
    <property type="match status" value="1"/>
</dbReference>
<feature type="compositionally biased region" description="Polar residues" evidence="10">
    <location>
        <begin position="226"/>
        <end position="246"/>
    </location>
</feature>
<dbReference type="InterPro" id="IPR000015">
    <property type="entry name" value="Fimb_usher"/>
</dbReference>
<dbReference type="InterPro" id="IPR043142">
    <property type="entry name" value="PapC-like_C_sf"/>
</dbReference>
<dbReference type="GO" id="GO:0009297">
    <property type="term" value="P:pilus assembly"/>
    <property type="evidence" value="ECO:0007669"/>
    <property type="project" value="InterPro"/>
</dbReference>
<gene>
    <name evidence="13" type="ORF">QQF32_19570</name>
</gene>
<dbReference type="PANTHER" id="PTHR30451:SF21">
    <property type="entry name" value="FIMBRIAL USHER DOMAIN-CONTAINING PROTEIN YDET-RELATED"/>
    <property type="match status" value="1"/>
</dbReference>
<accession>A0AAP4LC50</accession>
<keyword evidence="6" id="KW-0812">Transmembrane</keyword>
<keyword evidence="7" id="KW-0732">Signal</keyword>
<evidence type="ECO:0000256" key="2">
    <source>
        <dbReference type="ARBA" id="ARBA00008064"/>
    </source>
</evidence>
<evidence type="ECO:0000256" key="8">
    <source>
        <dbReference type="ARBA" id="ARBA00023136"/>
    </source>
</evidence>
<dbReference type="Proteomes" id="UP001223214">
    <property type="component" value="Unassembled WGS sequence"/>
</dbReference>
<evidence type="ECO:0000256" key="1">
    <source>
        <dbReference type="ARBA" id="ARBA00004571"/>
    </source>
</evidence>